<dbReference type="InterPro" id="IPR036964">
    <property type="entry name" value="RASGEF_cat_dom_sf"/>
</dbReference>
<feature type="compositionally biased region" description="Polar residues" evidence="3">
    <location>
        <begin position="572"/>
        <end position="588"/>
    </location>
</feature>
<dbReference type="GO" id="GO:0051301">
    <property type="term" value="P:cell division"/>
    <property type="evidence" value="ECO:0007669"/>
    <property type="project" value="UniProtKB-KW"/>
</dbReference>
<feature type="domain" description="N-terminal Ras-GEF" evidence="5">
    <location>
        <begin position="823"/>
        <end position="961"/>
    </location>
</feature>
<reference evidence="7" key="1">
    <citation type="submission" date="2017-01" db="EMBL/GenBank/DDBJ databases">
        <authorList>
            <person name="Wang Y."/>
            <person name="White M."/>
            <person name="Kvist S."/>
            <person name="Moncalvo J.-M."/>
        </authorList>
    </citation>
    <scope>NUCLEOTIDE SEQUENCE [LARGE SCALE GENOMIC DNA]</scope>
    <source>
        <strain evidence="7">COL-18-3</strain>
    </source>
</reference>
<evidence type="ECO:0000259" key="5">
    <source>
        <dbReference type="PROSITE" id="PS50212"/>
    </source>
</evidence>
<dbReference type="Gene3D" id="1.20.870.10">
    <property type="entry name" value="Son of sevenless (SoS) protein Chain: S domain 1"/>
    <property type="match status" value="1"/>
</dbReference>
<proteinExistence type="predicted"/>
<dbReference type="PANTHER" id="PTHR23113:SF354">
    <property type="entry name" value="BUD SITE SELECTION PROTEIN 5"/>
    <property type="match status" value="1"/>
</dbReference>
<dbReference type="PANTHER" id="PTHR23113">
    <property type="entry name" value="GUANINE NUCLEOTIDE EXCHANGE FACTOR"/>
    <property type="match status" value="1"/>
</dbReference>
<feature type="compositionally biased region" description="Low complexity" evidence="3">
    <location>
        <begin position="321"/>
        <end position="350"/>
    </location>
</feature>
<dbReference type="InterPro" id="IPR001895">
    <property type="entry name" value="RASGEF_cat_dom"/>
</dbReference>
<dbReference type="SUPFAM" id="SSF48366">
    <property type="entry name" value="Ras GEF"/>
    <property type="match status" value="1"/>
</dbReference>
<accession>A0A1R1PGU6</accession>
<evidence type="ECO:0000313" key="7">
    <source>
        <dbReference type="Proteomes" id="UP000188320"/>
    </source>
</evidence>
<feature type="domain" description="Ras-GEF" evidence="4">
    <location>
        <begin position="1017"/>
        <end position="1243"/>
    </location>
</feature>
<keyword evidence="6" id="KW-0131">Cell cycle</keyword>
<feature type="region of interest" description="Disordered" evidence="3">
    <location>
        <begin position="696"/>
        <end position="715"/>
    </location>
</feature>
<organism evidence="6 7">
    <name type="scientific">Zancudomyces culisetae</name>
    <name type="common">Gut fungus</name>
    <name type="synonym">Smittium culisetae</name>
    <dbReference type="NCBI Taxonomy" id="1213189"/>
    <lineage>
        <taxon>Eukaryota</taxon>
        <taxon>Fungi</taxon>
        <taxon>Fungi incertae sedis</taxon>
        <taxon>Zoopagomycota</taxon>
        <taxon>Kickxellomycotina</taxon>
        <taxon>Harpellomycetes</taxon>
        <taxon>Harpellales</taxon>
        <taxon>Legeriomycetaceae</taxon>
        <taxon>Zancudomyces</taxon>
    </lineage>
</organism>
<dbReference type="InterPro" id="IPR000651">
    <property type="entry name" value="Ras-like_Gua-exchang_fac_N"/>
</dbReference>
<dbReference type="Pfam" id="PF00618">
    <property type="entry name" value="RasGEF_N"/>
    <property type="match status" value="1"/>
</dbReference>
<comment type="caution">
    <text evidence="6">The sequence shown here is derived from an EMBL/GenBank/DDBJ whole genome shotgun (WGS) entry which is preliminary data.</text>
</comment>
<dbReference type="Gene3D" id="1.10.840.10">
    <property type="entry name" value="Ras guanine-nucleotide exchange factors catalytic domain"/>
    <property type="match status" value="2"/>
</dbReference>
<feature type="region of interest" description="Disordered" evidence="3">
    <location>
        <begin position="315"/>
        <end position="350"/>
    </location>
</feature>
<sequence>MDERVLSYSLIKLKDVERVAGESSLYEIVKKTKDLKHDVCRDFLHRDFDDLIKHSENAFNNEHPVIIELKKLKWAYDVLRTKIKLVKENEISKRTKSDDTLSEKAENLDMQEVFIENQDLFVSADTSTSRPKLKLKKSIVDFFSNSKTRKQSIGGKKGDISHVKSISEASTNTQNSGIKQFDNCTHDQVHDFKSHDHVQFSMSQPHIVSGESEQQLDREKTIKVLTFGNDSWEMISDSIHGNLEVGKNGYTSSFGSFLQNKGGKKLSSGSKKMGGSSMLFDKLTEALDSHNNKNDARSHESKGILFDSLVSMKNRKRHESSSSNVSDVSTTSATSSNSCGSSNRSSISNNSVGIHIENHDSFQQKSNPNNYHQMQRDERCIQIDRLSSDFELVCETKYLSEDLEKPPKQQSLLGRLIKSRTEPPTTRKEERSQKVLVRSRAQRKKSNTNMDASVHSYFSEFGKSHYGSAGLGELVSRSNSNSSGLGSSNFNTLINELDSKVKTWFSSATGTVKQKPTSAGPEKDNYDMFTTLVSQDCYENLLPKTPLYKSRMSTGEGKQAFPKLDDMDITDSLPSPQSQPTSNYASTEKNAKHDSISNESMVFSTGLNGSIDPYEMRRTILKDGDYVGHGMDSFLGGNKNSNRKNSSYSINFNVNKNRFGMIAEQPFKLNSNNLPAFENMHSIVHERRPSAHKLLHTRSASNDQQSQKQSSKPALEVKIGEGGAENPNMYSSFADLPQNSPQRTSPRGKDIPAKLGSKSVCDLKSRCKVETTMNAGLYPITRSISNQLVRAQISNNKGGDSFEVSNEYWYLEPEYTQTELDIIDGKLMGGTIRALVEHLTPHNTTADSDFVNAFLLTFRSFCTPLELLNHLIRRFNMEPPNEISGDADKLQTWRLKKQTPARLRVCNVLKSWLESYFYPARDFYIIQEFEAFINNFLITNGQKSSGVRMLELIKEIYAEYNISGTVSFTNRSKAIDRMLRSKFANMASLPPPPSHRLSKRVTSLLVKNKPVNLLEIDQLELARQLTVCDSMLFCSIRPYELIDRKIARSTDSLCPPSVKLMSSISNKITHWVIMCVLSENSAKQRAVVLKYMINVAYHCFLLNNFNTLFSFVSAFNSSFLSRLKLTWSFLGSKYNSMLSVLQKITDSSRNYCVYRNYLQSTSHALPFLGIILTDLTFANHGNRNFRHENYPPPLQSATSTASFTILPSLSSPISPTNSGTLTPISAPISTPISASTSFPILSPNNNDNLNNDLLDLPKLSKNALGSFFISSDFTDLISSENTDFMLTDPILSPDPDPESPETPDLSDLLTSSSNLPMINFSKYTRAVSIIQSVQTFQVPYNLTMITEIVEYLQFSLNLAESHWDDEKYYQRSLLLEPKSSNK</sequence>
<dbReference type="GO" id="GO:0005886">
    <property type="term" value="C:plasma membrane"/>
    <property type="evidence" value="ECO:0007669"/>
    <property type="project" value="TreeGrafter"/>
</dbReference>
<name>A0A1R1PGU6_ZANCU</name>
<dbReference type="SMART" id="SM00229">
    <property type="entry name" value="RasGEFN"/>
    <property type="match status" value="1"/>
</dbReference>
<dbReference type="Pfam" id="PF00617">
    <property type="entry name" value="RasGEF"/>
    <property type="match status" value="1"/>
</dbReference>
<dbReference type="GO" id="GO:0005085">
    <property type="term" value="F:guanyl-nucleotide exchange factor activity"/>
    <property type="evidence" value="ECO:0007669"/>
    <property type="project" value="UniProtKB-KW"/>
</dbReference>
<dbReference type="GO" id="GO:0007265">
    <property type="term" value="P:Ras protein signal transduction"/>
    <property type="evidence" value="ECO:0007669"/>
    <property type="project" value="TreeGrafter"/>
</dbReference>
<dbReference type="Proteomes" id="UP000188320">
    <property type="component" value="Unassembled WGS sequence"/>
</dbReference>
<keyword evidence="1 2" id="KW-0344">Guanine-nucleotide releasing factor</keyword>
<dbReference type="EMBL" id="LSSK01001263">
    <property type="protein sequence ID" value="OMH80201.1"/>
    <property type="molecule type" value="Genomic_DNA"/>
</dbReference>
<feature type="region of interest" description="Disordered" evidence="3">
    <location>
        <begin position="720"/>
        <end position="753"/>
    </location>
</feature>
<evidence type="ECO:0000256" key="1">
    <source>
        <dbReference type="ARBA" id="ARBA00022658"/>
    </source>
</evidence>
<dbReference type="InterPro" id="IPR023578">
    <property type="entry name" value="Ras_GEF_dom_sf"/>
</dbReference>
<feature type="compositionally biased region" description="Basic and acidic residues" evidence="3">
    <location>
        <begin position="419"/>
        <end position="433"/>
    </location>
</feature>
<evidence type="ECO:0000259" key="4">
    <source>
        <dbReference type="PROSITE" id="PS50009"/>
    </source>
</evidence>
<gene>
    <name evidence="6" type="ORF">AX774_g6359</name>
</gene>
<keyword evidence="6" id="KW-0132">Cell division</keyword>
<feature type="region of interest" description="Disordered" evidence="3">
    <location>
        <begin position="548"/>
        <end position="597"/>
    </location>
</feature>
<dbReference type="CDD" id="cd06224">
    <property type="entry name" value="REM"/>
    <property type="match status" value="1"/>
</dbReference>
<evidence type="ECO:0000256" key="3">
    <source>
        <dbReference type="SAM" id="MobiDB-lite"/>
    </source>
</evidence>
<dbReference type="PROSITE" id="PS50009">
    <property type="entry name" value="RASGEF_CAT"/>
    <property type="match status" value="1"/>
</dbReference>
<keyword evidence="7" id="KW-1185">Reference proteome</keyword>
<evidence type="ECO:0000313" key="6">
    <source>
        <dbReference type="EMBL" id="OMH80201.1"/>
    </source>
</evidence>
<dbReference type="SMART" id="SM00147">
    <property type="entry name" value="RasGEF"/>
    <property type="match status" value="1"/>
</dbReference>
<dbReference type="InterPro" id="IPR008937">
    <property type="entry name" value="Ras-like_GEF"/>
</dbReference>
<dbReference type="OrthoDB" id="28357at2759"/>
<evidence type="ECO:0000256" key="2">
    <source>
        <dbReference type="PROSITE-ProRule" id="PRU00168"/>
    </source>
</evidence>
<feature type="region of interest" description="Disordered" evidence="3">
    <location>
        <begin position="417"/>
        <end position="449"/>
    </location>
</feature>
<dbReference type="PROSITE" id="PS50212">
    <property type="entry name" value="RASGEF_NTER"/>
    <property type="match status" value="1"/>
</dbReference>
<protein>
    <submittedName>
        <fullName evidence="6">Cell division control protein 25</fullName>
    </submittedName>
</protein>